<feature type="compositionally biased region" description="Polar residues" evidence="1">
    <location>
        <begin position="36"/>
        <end position="50"/>
    </location>
</feature>
<dbReference type="Pfam" id="PF11412">
    <property type="entry name" value="DsbD_N"/>
    <property type="match status" value="1"/>
</dbReference>
<dbReference type="EMBL" id="AYKG01000004">
    <property type="protein sequence ID" value="ROO31809.1"/>
    <property type="molecule type" value="Genomic_DNA"/>
</dbReference>
<feature type="region of interest" description="Disordered" evidence="1">
    <location>
        <begin position="36"/>
        <end position="55"/>
    </location>
</feature>
<comment type="caution">
    <text evidence="3">The sequence shown here is derived from an EMBL/GenBank/DDBJ whole genome shotgun (WGS) entry which is preliminary data.</text>
</comment>
<accession>A0A423Q112</accession>
<dbReference type="GO" id="GO:0004435">
    <property type="term" value="F:phosphatidylinositol-4,5-bisphosphate phospholipase C activity"/>
    <property type="evidence" value="ECO:0007669"/>
    <property type="project" value="InterPro"/>
</dbReference>
<reference evidence="3 4" key="1">
    <citation type="submission" date="2013-10" db="EMBL/GenBank/DDBJ databases">
        <title>Salinisphaera japonica YTM-1 Genome Sequencing.</title>
        <authorList>
            <person name="Lai Q."/>
            <person name="Li C."/>
            <person name="Shao Z."/>
        </authorList>
    </citation>
    <scope>NUCLEOTIDE SEQUENCE [LARGE SCALE GENOMIC DNA]</scope>
    <source>
        <strain evidence="3 4">YTM-1</strain>
    </source>
</reference>
<dbReference type="InterPro" id="IPR036929">
    <property type="entry name" value="DsbDN_sf"/>
</dbReference>
<feature type="domain" description="PI-PLC Y-box" evidence="2">
    <location>
        <begin position="137"/>
        <end position="195"/>
    </location>
</feature>
<dbReference type="Proteomes" id="UP000285310">
    <property type="component" value="Unassembled WGS sequence"/>
</dbReference>
<dbReference type="GO" id="GO:0006629">
    <property type="term" value="P:lipid metabolic process"/>
    <property type="evidence" value="ECO:0007669"/>
    <property type="project" value="InterPro"/>
</dbReference>
<dbReference type="InParanoid" id="A0A423Q112"/>
<sequence>MSTRKSFVLTWLLPATIAVTVSGLFLFSQWTVPSTEPEVQSTTDQSTGNSRDGKRDVVDLYTASESSTVSKSVPPQTQRFSAAHVDLDATRDGDTIQIELDIASEWHINANPASFDFLIPTDIKVFANGVLLSTELVYPPGDELDVGLEDPIRVYSGKVKLIAALDEVADNDISTVEAVVQACNDSGLCLPPSTLSTSLPSTANPSLP</sequence>
<dbReference type="RefSeq" id="WP_184999711.1">
    <property type="nucleotide sequence ID" value="NZ_AYKG01000004.1"/>
</dbReference>
<dbReference type="Gene3D" id="2.60.40.1250">
    <property type="entry name" value="Thiol:disulfide interchange protein DsbD, N-terminal domain"/>
    <property type="match status" value="1"/>
</dbReference>
<evidence type="ECO:0000256" key="1">
    <source>
        <dbReference type="SAM" id="MobiDB-lite"/>
    </source>
</evidence>
<dbReference type="GO" id="GO:0035556">
    <property type="term" value="P:intracellular signal transduction"/>
    <property type="evidence" value="ECO:0007669"/>
    <property type="project" value="InterPro"/>
</dbReference>
<organism evidence="3 4">
    <name type="scientific">Salinisphaera japonica YTM-1</name>
    <dbReference type="NCBI Taxonomy" id="1209778"/>
    <lineage>
        <taxon>Bacteria</taxon>
        <taxon>Pseudomonadati</taxon>
        <taxon>Pseudomonadota</taxon>
        <taxon>Gammaproteobacteria</taxon>
        <taxon>Salinisphaerales</taxon>
        <taxon>Salinisphaeraceae</taxon>
        <taxon>Salinisphaera</taxon>
    </lineage>
</organism>
<dbReference type="AlphaFoldDB" id="A0A423Q112"/>
<name>A0A423Q112_9GAMM</name>
<proteinExistence type="predicted"/>
<dbReference type="SUPFAM" id="SSF74863">
    <property type="entry name" value="Thiol:disulfide interchange protein DsbD, N-terminal domain (DsbD-alpha)"/>
    <property type="match status" value="1"/>
</dbReference>
<gene>
    <name evidence="3" type="ORF">SAJA_02460</name>
</gene>
<dbReference type="PROSITE" id="PS50008">
    <property type="entry name" value="PIPLC_Y_DOMAIN"/>
    <property type="match status" value="1"/>
</dbReference>
<keyword evidence="4" id="KW-1185">Reference proteome</keyword>
<dbReference type="InterPro" id="IPR001711">
    <property type="entry name" value="PLipase_C_Pinositol-sp_Y"/>
</dbReference>
<evidence type="ECO:0000259" key="2">
    <source>
        <dbReference type="PROSITE" id="PS50008"/>
    </source>
</evidence>
<evidence type="ECO:0000313" key="4">
    <source>
        <dbReference type="Proteomes" id="UP000285310"/>
    </source>
</evidence>
<evidence type="ECO:0000313" key="3">
    <source>
        <dbReference type="EMBL" id="ROO31809.1"/>
    </source>
</evidence>
<dbReference type="InterPro" id="IPR028250">
    <property type="entry name" value="DsbDN"/>
</dbReference>
<protein>
    <recommendedName>
        <fullName evidence="2">PI-PLC Y-box domain-containing protein</fullName>
    </recommendedName>
</protein>